<dbReference type="Pfam" id="PF07510">
    <property type="entry name" value="GmrSD_C"/>
    <property type="match status" value="1"/>
</dbReference>
<dbReference type="InterPro" id="IPR011992">
    <property type="entry name" value="EF-hand-dom_pair"/>
</dbReference>
<dbReference type="Pfam" id="PF03235">
    <property type="entry name" value="GmrSD_N"/>
    <property type="match status" value="1"/>
</dbReference>
<dbReference type="GO" id="GO:0004519">
    <property type="term" value="F:endonuclease activity"/>
    <property type="evidence" value="ECO:0007669"/>
    <property type="project" value="UniProtKB-KW"/>
</dbReference>
<keyword evidence="5" id="KW-1185">Reference proteome</keyword>
<gene>
    <name evidence="4" type="ORF">NDI56_18995</name>
</gene>
<dbReference type="InterPro" id="IPR004919">
    <property type="entry name" value="GmrSD_N"/>
</dbReference>
<name>A0ABU2FGW2_9EURY</name>
<protein>
    <submittedName>
        <fullName evidence="4">DUF262 domain-containing HNH endonuclease family protein</fullName>
    </submittedName>
</protein>
<dbReference type="PANTHER" id="PTHR35149:SF1">
    <property type="entry name" value="DUF5655 DOMAIN-CONTAINING PROTEIN"/>
    <property type="match status" value="1"/>
</dbReference>
<keyword evidence="4" id="KW-0378">Hydrolase</keyword>
<accession>A0ABU2FGW2</accession>
<keyword evidence="4" id="KW-0255">Endonuclease</keyword>
<organism evidence="4 5">
    <name type="scientific">Haloarcula saliterrae</name>
    <dbReference type="NCBI Taxonomy" id="2950534"/>
    <lineage>
        <taxon>Archaea</taxon>
        <taxon>Methanobacteriati</taxon>
        <taxon>Methanobacteriota</taxon>
        <taxon>Stenosarchaea group</taxon>
        <taxon>Halobacteria</taxon>
        <taxon>Halobacteriales</taxon>
        <taxon>Haloarculaceae</taxon>
        <taxon>Haloarcula</taxon>
    </lineage>
</organism>
<evidence type="ECO:0000259" key="2">
    <source>
        <dbReference type="Pfam" id="PF03235"/>
    </source>
</evidence>
<dbReference type="RefSeq" id="WP_310921351.1">
    <property type="nucleotide sequence ID" value="NZ_JAMQON010000007.1"/>
</dbReference>
<dbReference type="EMBL" id="JAMQON010000007">
    <property type="protein sequence ID" value="MDS0261494.1"/>
    <property type="molecule type" value="Genomic_DNA"/>
</dbReference>
<dbReference type="InterPro" id="IPR011089">
    <property type="entry name" value="GmrSD_C"/>
</dbReference>
<dbReference type="Proteomes" id="UP001259659">
    <property type="component" value="Unassembled WGS sequence"/>
</dbReference>
<feature type="region of interest" description="Disordered" evidence="1">
    <location>
        <begin position="143"/>
        <end position="162"/>
    </location>
</feature>
<evidence type="ECO:0000256" key="1">
    <source>
        <dbReference type="SAM" id="MobiDB-lite"/>
    </source>
</evidence>
<dbReference type="PANTHER" id="PTHR35149">
    <property type="entry name" value="SLL5132 PROTEIN"/>
    <property type="match status" value="1"/>
</dbReference>
<feature type="domain" description="GmrSD restriction endonucleases C-terminal" evidence="3">
    <location>
        <begin position="469"/>
        <end position="600"/>
    </location>
</feature>
<keyword evidence="4" id="KW-0540">Nuclease</keyword>
<evidence type="ECO:0000313" key="4">
    <source>
        <dbReference type="EMBL" id="MDS0261494.1"/>
    </source>
</evidence>
<comment type="caution">
    <text evidence="4">The sequence shown here is derived from an EMBL/GenBank/DDBJ whole genome shotgun (WGS) entry which is preliminary data.</text>
</comment>
<evidence type="ECO:0000259" key="3">
    <source>
        <dbReference type="Pfam" id="PF07510"/>
    </source>
</evidence>
<reference evidence="4 5" key="1">
    <citation type="submission" date="2022-06" db="EMBL/GenBank/DDBJ databases">
        <title>Haloarcula sp. a new haloarchaeum isolate from saline soil.</title>
        <authorList>
            <person name="Strakova D."/>
            <person name="Galisteo C."/>
            <person name="Sanchez-Porro C."/>
            <person name="Ventosa A."/>
        </authorList>
    </citation>
    <scope>NUCLEOTIDE SEQUENCE [LARGE SCALE GENOMIC DNA]</scope>
    <source>
        <strain evidence="4 5">S1CR25-12</strain>
    </source>
</reference>
<proteinExistence type="predicted"/>
<dbReference type="SUPFAM" id="SSF47473">
    <property type="entry name" value="EF-hand"/>
    <property type="match status" value="1"/>
</dbReference>
<feature type="domain" description="GmrSD restriction endonucleases N-terminal" evidence="2">
    <location>
        <begin position="13"/>
        <end position="238"/>
    </location>
</feature>
<sequence>MASTDSEDFSGFVTGDKYFEVPPYQRNYSWEKEHVNDLWSDLVEAVEMDRDHYIGTFLLMDAEENEGASHKIIDGQQRLTTLTILLFEIQEVLDEYGEENTARQIRGDYIARFGEQKLTLAGDDERFFRRTILENVLNASRKGQREDELSDTDTDSPSQGRLLKAKKTLRENLSKNELEKISVDDPLEFYKALYQKIRSLPLLEYTVGSRSEAARIFQTVNDRGKDLTDLEITKSYLMHRVSLLEDEQQADSSIQTIQESFDEIYDSVDNISSGPSEDQIQRYHFIMWNADWGTGYDSRYYQNHLEHLKDYFRKVGDTGEIITYVQELERIFQLLDELYNHETNDSIDSKRLEDCLRDLFVAGRLGNFYPLLMAAYDQYKQESITEEEFCTLLRKIETFIVRTYVIEQKSADTGRTRVYPRARELYYNNKDEVLDSIIPCDVNDVISRLEQYIHDYCSDAKLDTTLGDSNVFKYYGNRKSELRLLLYAYEWTLERKKEGYQFDVKEVVGNKDGNYSIEHVWPQTPKEGFDDSTKELVNEHKHRLGNLALMTPEDNAVQGNSPFRDKKAEFSGSKIRMLEEIFSEPEWGVEQISNREERMLSAIRERWPDEYADA</sequence>
<evidence type="ECO:0000313" key="5">
    <source>
        <dbReference type="Proteomes" id="UP001259659"/>
    </source>
</evidence>